<dbReference type="InterPro" id="IPR029000">
    <property type="entry name" value="Cyclophilin-like_dom_sf"/>
</dbReference>
<evidence type="ECO:0000313" key="6">
    <source>
        <dbReference type="Proteomes" id="UP000184452"/>
    </source>
</evidence>
<gene>
    <name evidence="5" type="ORF">SAMN05421803_105158</name>
</gene>
<dbReference type="GO" id="GO:0016787">
    <property type="term" value="F:hydrolase activity"/>
    <property type="evidence" value="ECO:0007669"/>
    <property type="project" value="UniProtKB-KW"/>
</dbReference>
<dbReference type="EMBL" id="FQZK01000005">
    <property type="protein sequence ID" value="SHJ33804.1"/>
    <property type="molecule type" value="Genomic_DNA"/>
</dbReference>
<keyword evidence="3" id="KW-0067">ATP-binding</keyword>
<organism evidence="5 6">
    <name type="scientific">Nocardiopsis flavescens</name>
    <dbReference type="NCBI Taxonomy" id="758803"/>
    <lineage>
        <taxon>Bacteria</taxon>
        <taxon>Bacillati</taxon>
        <taxon>Actinomycetota</taxon>
        <taxon>Actinomycetes</taxon>
        <taxon>Streptosporangiales</taxon>
        <taxon>Nocardiopsidaceae</taxon>
        <taxon>Nocardiopsis</taxon>
    </lineage>
</organism>
<evidence type="ECO:0000256" key="1">
    <source>
        <dbReference type="ARBA" id="ARBA00022741"/>
    </source>
</evidence>
<dbReference type="AlphaFoldDB" id="A0A1M6IHC6"/>
<dbReference type="PANTHER" id="PTHR34698:SF2">
    <property type="entry name" value="5-OXOPROLINASE SUBUNIT B"/>
    <property type="match status" value="1"/>
</dbReference>
<dbReference type="InterPro" id="IPR010016">
    <property type="entry name" value="PxpB"/>
</dbReference>
<dbReference type="RefSeq" id="WP_073378620.1">
    <property type="nucleotide sequence ID" value="NZ_FQZK01000005.1"/>
</dbReference>
<name>A0A1M6IHC6_9ACTN</name>
<proteinExistence type="predicted"/>
<dbReference type="OrthoDB" id="9778567at2"/>
<dbReference type="Gene3D" id="3.30.1360.40">
    <property type="match status" value="1"/>
</dbReference>
<keyword evidence="2" id="KW-0378">Hydrolase</keyword>
<dbReference type="Pfam" id="PF02682">
    <property type="entry name" value="CT_C_D"/>
    <property type="match status" value="1"/>
</dbReference>
<dbReference type="Gene3D" id="2.40.100.10">
    <property type="entry name" value="Cyclophilin-like"/>
    <property type="match status" value="1"/>
</dbReference>
<dbReference type="SMART" id="SM00796">
    <property type="entry name" value="AHS1"/>
    <property type="match status" value="1"/>
</dbReference>
<evidence type="ECO:0000256" key="3">
    <source>
        <dbReference type="ARBA" id="ARBA00022840"/>
    </source>
</evidence>
<dbReference type="InterPro" id="IPR003833">
    <property type="entry name" value="CT_C_D"/>
</dbReference>
<accession>A0A1M6IHC6</accession>
<dbReference type="Proteomes" id="UP000184452">
    <property type="component" value="Unassembled WGS sequence"/>
</dbReference>
<keyword evidence="1" id="KW-0547">Nucleotide-binding</keyword>
<evidence type="ECO:0000256" key="2">
    <source>
        <dbReference type="ARBA" id="ARBA00022801"/>
    </source>
</evidence>
<evidence type="ECO:0000259" key="4">
    <source>
        <dbReference type="SMART" id="SM00796"/>
    </source>
</evidence>
<feature type="domain" description="Carboxyltransferase" evidence="4">
    <location>
        <begin position="1"/>
        <end position="191"/>
    </location>
</feature>
<reference evidence="5 6" key="1">
    <citation type="submission" date="2016-11" db="EMBL/GenBank/DDBJ databases">
        <authorList>
            <person name="Jaros S."/>
            <person name="Januszkiewicz K."/>
            <person name="Wedrychowicz H."/>
        </authorList>
    </citation>
    <scope>NUCLEOTIDE SEQUENCE [LARGE SCALE GENOMIC DNA]</scope>
    <source>
        <strain evidence="5 6">CGMCC 4.5723</strain>
    </source>
</reference>
<keyword evidence="6" id="KW-1185">Reference proteome</keyword>
<protein>
    <submittedName>
        <fullName evidence="5">Sensor histidine kinase inhibitor, KipI family</fullName>
    </submittedName>
</protein>
<sequence>MRVLTCADSGVLVEVADLSAVIALVAALEAAPVEGVADVVPAARTVLLRLAPGTDPAAVAAAVRRVPPAPAGERAGGETVVVPVVYDGEDLADVAALTGLTPRGVVAAHTAATWTVAFCGFAPGFGYMVGDDPRLHVPRRAEARTRVPVGAVALAGEFSGVYPRASPGGWQLLGRTAERIWDLDRDPPGLLRPGVRVRFEEVS</sequence>
<dbReference type="PANTHER" id="PTHR34698">
    <property type="entry name" value="5-OXOPROLINASE SUBUNIT B"/>
    <property type="match status" value="1"/>
</dbReference>
<dbReference type="SUPFAM" id="SSF50891">
    <property type="entry name" value="Cyclophilin-like"/>
    <property type="match status" value="1"/>
</dbReference>
<evidence type="ECO:0000313" key="5">
    <source>
        <dbReference type="EMBL" id="SHJ33804.1"/>
    </source>
</evidence>
<dbReference type="GO" id="GO:0005524">
    <property type="term" value="F:ATP binding"/>
    <property type="evidence" value="ECO:0007669"/>
    <property type="project" value="UniProtKB-KW"/>
</dbReference>
<dbReference type="STRING" id="758803.SAMN05421803_105158"/>
<dbReference type="SUPFAM" id="SSF160467">
    <property type="entry name" value="PH0987 N-terminal domain-like"/>
    <property type="match status" value="1"/>
</dbReference>